<dbReference type="SUPFAM" id="SSF55729">
    <property type="entry name" value="Acyl-CoA N-acyltransferases (Nat)"/>
    <property type="match status" value="1"/>
</dbReference>
<evidence type="ECO:0000313" key="3">
    <source>
        <dbReference type="Proteomes" id="UP000608890"/>
    </source>
</evidence>
<gene>
    <name evidence="2" type="ORF">GCM10011608_26380</name>
</gene>
<dbReference type="Proteomes" id="UP000608890">
    <property type="component" value="Unassembled WGS sequence"/>
</dbReference>
<accession>A0A917TVP2</accession>
<name>A0A917TVP2_9ACTN</name>
<dbReference type="PROSITE" id="PS51186">
    <property type="entry name" value="GNAT"/>
    <property type="match status" value="1"/>
</dbReference>
<dbReference type="EMBL" id="BMNB01000010">
    <property type="protein sequence ID" value="GGM40299.1"/>
    <property type="molecule type" value="Genomic_DNA"/>
</dbReference>
<comment type="caution">
    <text evidence="2">The sequence shown here is derived from an EMBL/GenBank/DDBJ whole genome shotgun (WGS) entry which is preliminary data.</text>
</comment>
<reference evidence="2" key="2">
    <citation type="submission" date="2020-09" db="EMBL/GenBank/DDBJ databases">
        <authorList>
            <person name="Sun Q."/>
            <person name="Zhou Y."/>
        </authorList>
    </citation>
    <scope>NUCLEOTIDE SEQUENCE</scope>
    <source>
        <strain evidence="2">CGMCC 4.7312</strain>
    </source>
</reference>
<dbReference type="AlphaFoldDB" id="A0A917TVP2"/>
<sequence>MTVDLLLARARRLWVELAGVPMTFPIRGADVAVSAESLICPPGWTGIVTLGRAAISTVPTEGLEAVVREALDDLPVAALTDPEQLAAVLPVAEVLGPATLAYCDERAFRSYEKGASERVPADHPEIADLLASVPVEDAAECGLAEITSPAFVVRAGSRVVAAAGYRHWPERVAHLSVLTAPDRRGRGFARVVASAAVAEGLDNQLLPQWRARPEPSRRVARALGFRELGVQISVRISTPGNWTGTGIGLGTD</sequence>
<feature type="domain" description="N-acetyltransferase" evidence="1">
    <location>
        <begin position="106"/>
        <end position="252"/>
    </location>
</feature>
<evidence type="ECO:0000259" key="1">
    <source>
        <dbReference type="PROSITE" id="PS51186"/>
    </source>
</evidence>
<keyword evidence="3" id="KW-1185">Reference proteome</keyword>
<evidence type="ECO:0000313" key="2">
    <source>
        <dbReference type="EMBL" id="GGM40299.1"/>
    </source>
</evidence>
<protein>
    <recommendedName>
        <fullName evidence="1">N-acetyltransferase domain-containing protein</fullName>
    </recommendedName>
</protein>
<reference evidence="2" key="1">
    <citation type="journal article" date="2014" name="Int. J. Syst. Evol. Microbiol.">
        <title>Complete genome sequence of Corynebacterium casei LMG S-19264T (=DSM 44701T), isolated from a smear-ripened cheese.</title>
        <authorList>
            <consortium name="US DOE Joint Genome Institute (JGI-PGF)"/>
            <person name="Walter F."/>
            <person name="Albersmeier A."/>
            <person name="Kalinowski J."/>
            <person name="Ruckert C."/>
        </authorList>
    </citation>
    <scope>NUCLEOTIDE SEQUENCE</scope>
    <source>
        <strain evidence="2">CGMCC 4.7312</strain>
    </source>
</reference>
<proteinExistence type="predicted"/>
<organism evidence="2 3">
    <name type="scientific">Micromonospora sonchi</name>
    <dbReference type="NCBI Taxonomy" id="1763543"/>
    <lineage>
        <taxon>Bacteria</taxon>
        <taxon>Bacillati</taxon>
        <taxon>Actinomycetota</taxon>
        <taxon>Actinomycetes</taxon>
        <taxon>Micromonosporales</taxon>
        <taxon>Micromonosporaceae</taxon>
        <taxon>Micromonospora</taxon>
    </lineage>
</organism>
<dbReference type="Gene3D" id="3.40.630.30">
    <property type="match status" value="1"/>
</dbReference>
<dbReference type="Pfam" id="PF12746">
    <property type="entry name" value="GNAT_acetyltran"/>
    <property type="match status" value="1"/>
</dbReference>
<dbReference type="InterPro" id="IPR027365">
    <property type="entry name" value="GNAT_acetyltra_YdfB-like"/>
</dbReference>
<dbReference type="InterPro" id="IPR016181">
    <property type="entry name" value="Acyl_CoA_acyltransferase"/>
</dbReference>
<dbReference type="GO" id="GO:0016747">
    <property type="term" value="F:acyltransferase activity, transferring groups other than amino-acyl groups"/>
    <property type="evidence" value="ECO:0007669"/>
    <property type="project" value="InterPro"/>
</dbReference>
<dbReference type="InterPro" id="IPR000182">
    <property type="entry name" value="GNAT_dom"/>
</dbReference>